<evidence type="ECO:0000256" key="2">
    <source>
        <dbReference type="SAM" id="MobiDB-lite"/>
    </source>
</evidence>
<gene>
    <name evidence="4" type="ORF">BQ4739_LOCUS13300</name>
</gene>
<dbReference type="CDD" id="cd00609">
    <property type="entry name" value="AAT_like"/>
    <property type="match status" value="1"/>
</dbReference>
<protein>
    <recommendedName>
        <fullName evidence="3">Aminotransferase class I/classII large domain-containing protein</fullName>
    </recommendedName>
</protein>
<dbReference type="Proteomes" id="UP000256970">
    <property type="component" value="Unassembled WGS sequence"/>
</dbReference>
<dbReference type="SUPFAM" id="SSF53383">
    <property type="entry name" value="PLP-dependent transferases"/>
    <property type="match status" value="2"/>
</dbReference>
<evidence type="ECO:0000313" key="5">
    <source>
        <dbReference type="Proteomes" id="UP000256970"/>
    </source>
</evidence>
<dbReference type="InterPro" id="IPR050478">
    <property type="entry name" value="Ethylene_sulfur-biosynth"/>
</dbReference>
<keyword evidence="5" id="KW-1185">Reference proteome</keyword>
<reference evidence="4 5" key="1">
    <citation type="submission" date="2016-10" db="EMBL/GenBank/DDBJ databases">
        <authorList>
            <person name="Cai Z."/>
        </authorList>
    </citation>
    <scope>NUCLEOTIDE SEQUENCE [LARGE SCALE GENOMIC DNA]</scope>
</reference>
<dbReference type="InterPro" id="IPR015421">
    <property type="entry name" value="PyrdxlP-dep_Trfase_major"/>
</dbReference>
<dbReference type="STRING" id="3088.A0A383W6A9"/>
<dbReference type="AlphaFoldDB" id="A0A383W6A9"/>
<dbReference type="PANTHER" id="PTHR43795">
    <property type="entry name" value="BIFUNCTIONAL ASPARTATE AMINOTRANSFERASE AND GLUTAMATE/ASPARTATE-PREPHENATE AMINOTRANSFERASE-RELATED"/>
    <property type="match status" value="1"/>
</dbReference>
<evidence type="ECO:0000259" key="3">
    <source>
        <dbReference type="Pfam" id="PF00155"/>
    </source>
</evidence>
<dbReference type="EMBL" id="FNXT01001184">
    <property type="protein sequence ID" value="SZX73187.1"/>
    <property type="molecule type" value="Genomic_DNA"/>
</dbReference>
<dbReference type="GO" id="GO:0008483">
    <property type="term" value="F:transaminase activity"/>
    <property type="evidence" value="ECO:0007669"/>
    <property type="project" value="TreeGrafter"/>
</dbReference>
<dbReference type="InterPro" id="IPR015424">
    <property type="entry name" value="PyrdxlP-dep_Trfase"/>
</dbReference>
<feature type="region of interest" description="Disordered" evidence="2">
    <location>
        <begin position="382"/>
        <end position="416"/>
    </location>
</feature>
<dbReference type="GO" id="GO:0030170">
    <property type="term" value="F:pyridoxal phosphate binding"/>
    <property type="evidence" value="ECO:0007669"/>
    <property type="project" value="InterPro"/>
</dbReference>
<proteinExistence type="predicted"/>
<dbReference type="GO" id="GO:0006520">
    <property type="term" value="P:amino acid metabolic process"/>
    <property type="evidence" value="ECO:0007669"/>
    <property type="project" value="TreeGrafter"/>
</dbReference>
<accession>A0A383W6A9</accession>
<dbReference type="Pfam" id="PF00155">
    <property type="entry name" value="Aminotran_1_2"/>
    <property type="match status" value="2"/>
</dbReference>
<keyword evidence="1" id="KW-0663">Pyridoxal phosphate</keyword>
<dbReference type="InterPro" id="IPR004839">
    <property type="entry name" value="Aminotransferase_I/II_large"/>
</dbReference>
<feature type="compositionally biased region" description="Low complexity" evidence="2">
    <location>
        <begin position="385"/>
        <end position="406"/>
    </location>
</feature>
<dbReference type="InterPro" id="IPR015422">
    <property type="entry name" value="PyrdxlP-dep_Trfase_small"/>
</dbReference>
<feature type="domain" description="Aminotransferase class I/classII large" evidence="3">
    <location>
        <begin position="420"/>
        <end position="469"/>
    </location>
</feature>
<dbReference type="Gene3D" id="3.90.1150.10">
    <property type="entry name" value="Aspartate Aminotransferase, domain 1"/>
    <property type="match status" value="2"/>
</dbReference>
<dbReference type="PRINTS" id="PR00753">
    <property type="entry name" value="ACCSYNTHASE"/>
</dbReference>
<evidence type="ECO:0000256" key="1">
    <source>
        <dbReference type="ARBA" id="ARBA00022898"/>
    </source>
</evidence>
<dbReference type="Gene3D" id="3.40.640.10">
    <property type="entry name" value="Type I PLP-dependent aspartate aminotransferase-like (Major domain)"/>
    <property type="match status" value="1"/>
</dbReference>
<evidence type="ECO:0000313" key="4">
    <source>
        <dbReference type="EMBL" id="SZX73187.1"/>
    </source>
</evidence>
<sequence length="481" mass="51999">MFFEAQSDLWSPDNPDGYIALAVAENRLTTELVQQGLQAHGGFPAAMLYYQDMRGIPELRQAIAGMLQDSFMQGISELRQAIAGMLQDSFMQGVQIDPQHLSVLAGVGAVLDLLFQCIAEPGDGVLIPAPYYPAFDNDLRVRNQVTTLPVHLDSQQQDFAAALDAAAEAAAAAGHPVSALMFTHPSNPQGTLFSRQQLASMMQWCLRRKVHCISDEVYANSVFDESQQFVSAAHLLQQEVRSMEGSQHAGELVHIVFGFSKDFCASGLRVGCLLTKNTGLNKALDNISYFNSTPCPLQWSLSQLLSDKQWLQHYLQENRRRLREAYASVTSGLDAAGIPYTAAPAGMFLWVDLRAAFGGQPGSWEDEAALWRCMAQQHRVVLTPGGSSSSSSSSSGSSSSRSSSSSTPTAFGGQPGSWEDEAALWRCMAQQHRVVLTPGAACHAAEPGWFRVCYAWTSPGSLPAAVSRIAAAVKQMQGSAS</sequence>
<dbReference type="EMBL" id="FNXT01001184">
    <property type="protein sequence ID" value="SZX73186.1"/>
    <property type="molecule type" value="Genomic_DNA"/>
</dbReference>
<feature type="domain" description="Aminotransferase class I/classII large" evidence="3">
    <location>
        <begin position="72"/>
        <end position="389"/>
    </location>
</feature>
<name>A0A383W6A9_TETOB</name>
<dbReference type="PANTHER" id="PTHR43795:SF39">
    <property type="entry name" value="AMINOTRANSFERASE CLASS I_CLASSII DOMAIN-CONTAINING PROTEIN"/>
    <property type="match status" value="1"/>
</dbReference>
<organism evidence="4 5">
    <name type="scientific">Tetradesmus obliquus</name>
    <name type="common">Green alga</name>
    <name type="synonym">Acutodesmus obliquus</name>
    <dbReference type="NCBI Taxonomy" id="3088"/>
    <lineage>
        <taxon>Eukaryota</taxon>
        <taxon>Viridiplantae</taxon>
        <taxon>Chlorophyta</taxon>
        <taxon>core chlorophytes</taxon>
        <taxon>Chlorophyceae</taxon>
        <taxon>CS clade</taxon>
        <taxon>Sphaeropleales</taxon>
        <taxon>Scenedesmaceae</taxon>
        <taxon>Tetradesmus</taxon>
    </lineage>
</organism>